<dbReference type="SUPFAM" id="SSF48452">
    <property type="entry name" value="TPR-like"/>
    <property type="match status" value="1"/>
</dbReference>
<organism evidence="1 2">
    <name type="scientific">Blastopirellula retiformator</name>
    <dbReference type="NCBI Taxonomy" id="2527970"/>
    <lineage>
        <taxon>Bacteria</taxon>
        <taxon>Pseudomonadati</taxon>
        <taxon>Planctomycetota</taxon>
        <taxon>Planctomycetia</taxon>
        <taxon>Pirellulales</taxon>
        <taxon>Pirellulaceae</taxon>
        <taxon>Blastopirellula</taxon>
    </lineage>
</organism>
<dbReference type="InterPro" id="IPR011990">
    <property type="entry name" value="TPR-like_helical_dom_sf"/>
</dbReference>
<protein>
    <recommendedName>
        <fullName evidence="3">Tetratricopeptide repeat protein</fullName>
    </recommendedName>
</protein>
<keyword evidence="2" id="KW-1185">Reference proteome</keyword>
<dbReference type="AlphaFoldDB" id="A0A5C5VJT9"/>
<evidence type="ECO:0000313" key="1">
    <source>
        <dbReference type="EMBL" id="TWT38876.1"/>
    </source>
</evidence>
<dbReference type="Gene3D" id="1.25.40.10">
    <property type="entry name" value="Tetratricopeptide repeat domain"/>
    <property type="match status" value="1"/>
</dbReference>
<proteinExistence type="predicted"/>
<dbReference type="Proteomes" id="UP000318878">
    <property type="component" value="Unassembled WGS sequence"/>
</dbReference>
<gene>
    <name evidence="1" type="ORF">Enr8_05700</name>
</gene>
<evidence type="ECO:0000313" key="2">
    <source>
        <dbReference type="Proteomes" id="UP000318878"/>
    </source>
</evidence>
<reference evidence="1 2" key="1">
    <citation type="submission" date="2019-02" db="EMBL/GenBank/DDBJ databases">
        <title>Deep-cultivation of Planctomycetes and their phenomic and genomic characterization uncovers novel biology.</title>
        <authorList>
            <person name="Wiegand S."/>
            <person name="Jogler M."/>
            <person name="Boedeker C."/>
            <person name="Pinto D."/>
            <person name="Vollmers J."/>
            <person name="Rivas-Marin E."/>
            <person name="Kohn T."/>
            <person name="Peeters S.H."/>
            <person name="Heuer A."/>
            <person name="Rast P."/>
            <person name="Oberbeckmann S."/>
            <person name="Bunk B."/>
            <person name="Jeske O."/>
            <person name="Meyerdierks A."/>
            <person name="Storesund J.E."/>
            <person name="Kallscheuer N."/>
            <person name="Luecker S."/>
            <person name="Lage O.M."/>
            <person name="Pohl T."/>
            <person name="Merkel B.J."/>
            <person name="Hornburger P."/>
            <person name="Mueller R.-W."/>
            <person name="Bruemmer F."/>
            <person name="Labrenz M."/>
            <person name="Spormann A.M."/>
            <person name="Op Den Camp H."/>
            <person name="Overmann J."/>
            <person name="Amann R."/>
            <person name="Jetten M.S.M."/>
            <person name="Mascher T."/>
            <person name="Medema M.H."/>
            <person name="Devos D.P."/>
            <person name="Kaster A.-K."/>
            <person name="Ovreas L."/>
            <person name="Rohde M."/>
            <person name="Galperin M.Y."/>
            <person name="Jogler C."/>
        </authorList>
    </citation>
    <scope>NUCLEOTIDE SEQUENCE [LARGE SCALE GENOMIC DNA]</scope>
    <source>
        <strain evidence="1 2">Enr8</strain>
    </source>
</reference>
<evidence type="ECO:0008006" key="3">
    <source>
        <dbReference type="Google" id="ProtNLM"/>
    </source>
</evidence>
<accession>A0A5C5VJT9</accession>
<sequence length="353" mass="39378">MKLPTVYDDNILCHDDRIAPDGSTVPTAVYSVVYPPIGFFPFYDIGNGDYHGLYWPIGKEEEPPLVAFSSHDAWSLIPEYSDMEAFYACSLARAADEDDSYSLVSYRELVKTATGRPPVEHDLRGLAADDYEQLLSLDSTSPFYLCAAGDIHLGGNDVEAAEQKYRAALDVLPEYVAAHFGLASVLRRQRRLEEATVHLRLTLIGPMSFYGGSFWSDTALPGNFRNDWSRKAVMWIQRSKTLHESLVDDPFATRINELTFETGLAENADIDVLRLIVESYAASGSFADAARIWMLIGERAAMETTSFRERYDLTPTTYGGRLAELLELSGNERRAALVRNMLGAMKKPAGLYL</sequence>
<dbReference type="OrthoDB" id="1416614at2"/>
<dbReference type="EMBL" id="SJPF01000001">
    <property type="protein sequence ID" value="TWT38876.1"/>
    <property type="molecule type" value="Genomic_DNA"/>
</dbReference>
<comment type="caution">
    <text evidence="1">The sequence shown here is derived from an EMBL/GenBank/DDBJ whole genome shotgun (WGS) entry which is preliminary data.</text>
</comment>
<dbReference type="RefSeq" id="WP_146429099.1">
    <property type="nucleotide sequence ID" value="NZ_SJPF01000001.1"/>
</dbReference>
<dbReference type="Pfam" id="PF13432">
    <property type="entry name" value="TPR_16"/>
    <property type="match status" value="1"/>
</dbReference>
<name>A0A5C5VJT9_9BACT</name>